<feature type="transmembrane region" description="Helical" evidence="2">
    <location>
        <begin position="590"/>
        <end position="610"/>
    </location>
</feature>
<organism evidence="3 4">
    <name type="scientific">Streptosporangium vulgare</name>
    <dbReference type="NCBI Taxonomy" id="46190"/>
    <lineage>
        <taxon>Bacteria</taxon>
        <taxon>Bacillati</taxon>
        <taxon>Actinomycetota</taxon>
        <taxon>Actinomycetes</taxon>
        <taxon>Streptosporangiales</taxon>
        <taxon>Streptosporangiaceae</taxon>
        <taxon>Streptosporangium</taxon>
    </lineage>
</organism>
<dbReference type="PRINTS" id="PR01217">
    <property type="entry name" value="PRICHEXTENSN"/>
</dbReference>
<feature type="compositionally biased region" description="Pro residues" evidence="1">
    <location>
        <begin position="204"/>
        <end position="219"/>
    </location>
</feature>
<keyword evidence="4" id="KW-1185">Reference proteome</keyword>
<feature type="compositionally biased region" description="Low complexity" evidence="1">
    <location>
        <begin position="220"/>
        <end position="233"/>
    </location>
</feature>
<feature type="compositionally biased region" description="Pro residues" evidence="1">
    <location>
        <begin position="531"/>
        <end position="542"/>
    </location>
</feature>
<gene>
    <name evidence="3" type="ORF">ACFFRH_23860</name>
</gene>
<name>A0ABV5THL7_9ACTN</name>
<dbReference type="EMBL" id="JBHMBS010000011">
    <property type="protein sequence ID" value="MFB9678527.1"/>
    <property type="molecule type" value="Genomic_DNA"/>
</dbReference>
<sequence>MLRTDLTGDEQPHSPSAWPEAAPGAAQPWTVPGDGAPYDWYAQPEDDPPAPWPGSSHPAPRPEPLPHPEPSGLPRPEFSPEPSGPARPGFPPGPPGSARPDLPSELSGPRPEFPDPRPGFPPGPSGPTWSEFSRPDPAPPAWINSPTPPEPSPPAWPAPPSTPDSPGPSWPGTPASDATSPAWPPPLRDDSSPAWPSPGDQPSAPWPGPPGPGDPPGPAWPGASTASDATSPAWPAPPSTPDSPGPSWPGTPASDATSPAWPPPLRDDSSPAWPTDPAAPSRPGGTGEGERHEHGGPAPGNDQPLSTAPIVPGAPPWQPPPAFTAAAAGMQVWPSSGQEAPWPAATGEPVWTTDPEESAARPGEPGDVAVWPPDAVPHQEPGESGDTTVDVRATGSAAPGHPEQGDLLETGHGLAPQRNPLAGQPPAQASPQQSTSPSPAGPPAEPLPLPAGSAPAARPPMTAPMTAPMAQPVTRPEAEPTSPVPTPPLEQAAPDRTPSQAGDPGQTAAQPFPVSDATPPGGIPVITGVAPPFPVLPPPQAPSAPAGESTAVLGTTPATTRGAFTPLSAFTPEPPPPPPAPARSRASTTLIAAVVAVVVVGIGTGAFFAYRSFSAKQSATATDPIPSSGTLDPTDDLDITGEPEPINTTMLNSEKTDPGTMTVADAFGKKVSVAGTTFTRVKTDVTEQCQKAASGKFAGTLRTQDCRRVLRATYVDSKRRYAVTTGIAVLPTRESAVAADKAKNLGSNLWFRGLPSAAGTGGERVHIAGGYAAGMVWGRYIVFSYATFSDGHTPTAKEKGLGKVSGAFRDQTAKVVERRVTS</sequence>
<keyword evidence="2" id="KW-0812">Transmembrane</keyword>
<accession>A0ABV5THL7</accession>
<reference evidence="3 4" key="1">
    <citation type="submission" date="2024-09" db="EMBL/GenBank/DDBJ databases">
        <authorList>
            <person name="Sun Q."/>
            <person name="Mori K."/>
        </authorList>
    </citation>
    <scope>NUCLEOTIDE SEQUENCE [LARGE SCALE GENOMIC DNA]</scope>
    <source>
        <strain evidence="3 4">JCM 3028</strain>
    </source>
</reference>
<comment type="caution">
    <text evidence="3">The sequence shown here is derived from an EMBL/GenBank/DDBJ whole genome shotgun (WGS) entry which is preliminary data.</text>
</comment>
<evidence type="ECO:0000256" key="1">
    <source>
        <dbReference type="SAM" id="MobiDB-lite"/>
    </source>
</evidence>
<dbReference type="Proteomes" id="UP001589610">
    <property type="component" value="Unassembled WGS sequence"/>
</dbReference>
<feature type="compositionally biased region" description="Low complexity" evidence="1">
    <location>
        <begin position="420"/>
        <end position="438"/>
    </location>
</feature>
<keyword evidence="2" id="KW-1133">Transmembrane helix</keyword>
<feature type="region of interest" description="Disordered" evidence="1">
    <location>
        <begin position="619"/>
        <end position="642"/>
    </location>
</feature>
<protein>
    <submittedName>
        <fullName evidence="3">Uncharacterized protein</fullName>
    </submittedName>
</protein>
<feature type="compositionally biased region" description="Low complexity" evidence="1">
    <location>
        <begin position="463"/>
        <end position="474"/>
    </location>
</feature>
<feature type="compositionally biased region" description="Pro residues" evidence="1">
    <location>
        <begin position="59"/>
        <end position="97"/>
    </location>
</feature>
<feature type="compositionally biased region" description="Pro residues" evidence="1">
    <location>
        <begin position="312"/>
        <end position="322"/>
    </location>
</feature>
<dbReference type="RefSeq" id="WP_344746712.1">
    <property type="nucleotide sequence ID" value="NZ_BAAAWW010000102.1"/>
</dbReference>
<keyword evidence="2" id="KW-0472">Membrane</keyword>
<feature type="compositionally biased region" description="Pro residues" evidence="1">
    <location>
        <begin position="234"/>
        <end position="249"/>
    </location>
</feature>
<feature type="compositionally biased region" description="Pro residues" evidence="1">
    <location>
        <begin position="439"/>
        <end position="449"/>
    </location>
</feature>
<feature type="region of interest" description="Disordered" evidence="1">
    <location>
        <begin position="1"/>
        <end position="561"/>
    </location>
</feature>
<feature type="compositionally biased region" description="Pro residues" evidence="1">
    <location>
        <begin position="116"/>
        <end position="125"/>
    </location>
</feature>
<feature type="compositionally biased region" description="Pro residues" evidence="1">
    <location>
        <begin position="136"/>
        <end position="171"/>
    </location>
</feature>
<evidence type="ECO:0000313" key="4">
    <source>
        <dbReference type="Proteomes" id="UP001589610"/>
    </source>
</evidence>
<feature type="compositionally biased region" description="Polar residues" evidence="1">
    <location>
        <begin position="619"/>
        <end position="631"/>
    </location>
</feature>
<proteinExistence type="predicted"/>
<evidence type="ECO:0000256" key="2">
    <source>
        <dbReference type="SAM" id="Phobius"/>
    </source>
</evidence>
<evidence type="ECO:0000313" key="3">
    <source>
        <dbReference type="EMBL" id="MFB9678527.1"/>
    </source>
</evidence>